<gene>
    <name evidence="2" type="ORF">BT96DRAFT_567931</name>
</gene>
<feature type="transmembrane region" description="Helical" evidence="1">
    <location>
        <begin position="82"/>
        <end position="100"/>
    </location>
</feature>
<keyword evidence="3" id="KW-1185">Reference proteome</keyword>
<evidence type="ECO:0000256" key="1">
    <source>
        <dbReference type="SAM" id="Phobius"/>
    </source>
</evidence>
<reference evidence="2" key="1">
    <citation type="journal article" date="2019" name="Environ. Microbiol.">
        <title>Fungal ecological strategies reflected in gene transcription - a case study of two litter decomposers.</title>
        <authorList>
            <person name="Barbi F."/>
            <person name="Kohler A."/>
            <person name="Barry K."/>
            <person name="Baskaran P."/>
            <person name="Daum C."/>
            <person name="Fauchery L."/>
            <person name="Ihrmark K."/>
            <person name="Kuo A."/>
            <person name="LaButti K."/>
            <person name="Lipzen A."/>
            <person name="Morin E."/>
            <person name="Grigoriev I.V."/>
            <person name="Henrissat B."/>
            <person name="Lindahl B."/>
            <person name="Martin F."/>
        </authorList>
    </citation>
    <scope>NUCLEOTIDE SEQUENCE</scope>
    <source>
        <strain evidence="2">JB14</strain>
    </source>
</reference>
<keyword evidence="1" id="KW-1133">Transmembrane helix</keyword>
<keyword evidence="1" id="KW-0472">Membrane</keyword>
<dbReference type="Proteomes" id="UP000799118">
    <property type="component" value="Unassembled WGS sequence"/>
</dbReference>
<evidence type="ECO:0000313" key="2">
    <source>
        <dbReference type="EMBL" id="KAE9385779.1"/>
    </source>
</evidence>
<proteinExistence type="predicted"/>
<name>A0A6A4GJD1_9AGAR</name>
<dbReference type="AlphaFoldDB" id="A0A6A4GJD1"/>
<organism evidence="2 3">
    <name type="scientific">Gymnopus androsaceus JB14</name>
    <dbReference type="NCBI Taxonomy" id="1447944"/>
    <lineage>
        <taxon>Eukaryota</taxon>
        <taxon>Fungi</taxon>
        <taxon>Dikarya</taxon>
        <taxon>Basidiomycota</taxon>
        <taxon>Agaricomycotina</taxon>
        <taxon>Agaricomycetes</taxon>
        <taxon>Agaricomycetidae</taxon>
        <taxon>Agaricales</taxon>
        <taxon>Marasmiineae</taxon>
        <taxon>Omphalotaceae</taxon>
        <taxon>Gymnopus</taxon>
    </lineage>
</organism>
<protein>
    <submittedName>
        <fullName evidence="2">Uncharacterized protein</fullName>
    </submittedName>
</protein>
<evidence type="ECO:0000313" key="3">
    <source>
        <dbReference type="Proteomes" id="UP000799118"/>
    </source>
</evidence>
<sequence length="102" mass="11571">MRHTENFRTKDLRDRIDLEKTELGGNSRLCVDSYIGLAGDDDSCQNVDSWLEHSVISQELTEAYSNSQQIIAAIVLYRTMKCYDLLWATVASVAITQVLLML</sequence>
<accession>A0A6A4GJD1</accession>
<dbReference type="EMBL" id="ML769946">
    <property type="protein sequence ID" value="KAE9385779.1"/>
    <property type="molecule type" value="Genomic_DNA"/>
</dbReference>
<keyword evidence="1" id="KW-0812">Transmembrane</keyword>